<sequence length="92" mass="11005">MEKINWKDKYSESQLKKKRWLDRRNRKKARQQSKLTAAELEEQLQLVLTGEQGALINRLKEENMRLRTKLTQYQTKLENIVLAGKEMLDSDE</sequence>
<dbReference type="HOGENOM" id="CLU_2418958_0_0_1"/>
<evidence type="ECO:0000313" key="3">
    <source>
        <dbReference type="Proteomes" id="UP000016936"/>
    </source>
</evidence>
<dbReference type="OrthoDB" id="2985014at2759"/>
<dbReference type="AlphaFoldDB" id="M2U434"/>
<keyword evidence="1" id="KW-0175">Coiled coil</keyword>
<proteinExistence type="predicted"/>
<evidence type="ECO:0000313" key="2">
    <source>
        <dbReference type="EMBL" id="EMD88501.1"/>
    </source>
</evidence>
<dbReference type="EMBL" id="KB445580">
    <property type="protein sequence ID" value="EMD88501.1"/>
    <property type="molecule type" value="Genomic_DNA"/>
</dbReference>
<keyword evidence="3" id="KW-1185">Reference proteome</keyword>
<protein>
    <submittedName>
        <fullName evidence="2">Uncharacterized protein</fullName>
    </submittedName>
</protein>
<evidence type="ECO:0000256" key="1">
    <source>
        <dbReference type="SAM" id="Coils"/>
    </source>
</evidence>
<reference evidence="3" key="2">
    <citation type="journal article" date="2013" name="PLoS Genet.">
        <title>Comparative genome structure, secondary metabolite, and effector coding capacity across Cochliobolus pathogens.</title>
        <authorList>
            <person name="Condon B.J."/>
            <person name="Leng Y."/>
            <person name="Wu D."/>
            <person name="Bushley K.E."/>
            <person name="Ohm R.A."/>
            <person name="Otillar R."/>
            <person name="Martin J."/>
            <person name="Schackwitz W."/>
            <person name="Grimwood J."/>
            <person name="MohdZainudin N."/>
            <person name="Xue C."/>
            <person name="Wang R."/>
            <person name="Manning V.A."/>
            <person name="Dhillon B."/>
            <person name="Tu Z.J."/>
            <person name="Steffenson B.J."/>
            <person name="Salamov A."/>
            <person name="Sun H."/>
            <person name="Lowry S."/>
            <person name="LaButti K."/>
            <person name="Han J."/>
            <person name="Copeland A."/>
            <person name="Lindquist E."/>
            <person name="Barry K."/>
            <person name="Schmutz J."/>
            <person name="Baker S.E."/>
            <person name="Ciuffetti L.M."/>
            <person name="Grigoriev I.V."/>
            <person name="Zhong S."/>
            <person name="Turgeon B.G."/>
        </authorList>
    </citation>
    <scope>NUCLEOTIDE SEQUENCE [LARGE SCALE GENOMIC DNA]</scope>
    <source>
        <strain evidence="3">C5 / ATCC 48332 / race O</strain>
    </source>
</reference>
<name>M2U434_COCH5</name>
<reference evidence="2 3" key="1">
    <citation type="journal article" date="2012" name="PLoS Pathog.">
        <title>Diverse lifestyles and strategies of plant pathogenesis encoded in the genomes of eighteen Dothideomycetes fungi.</title>
        <authorList>
            <person name="Ohm R.A."/>
            <person name="Feau N."/>
            <person name="Henrissat B."/>
            <person name="Schoch C.L."/>
            <person name="Horwitz B.A."/>
            <person name="Barry K.W."/>
            <person name="Condon B.J."/>
            <person name="Copeland A.C."/>
            <person name="Dhillon B."/>
            <person name="Glaser F."/>
            <person name="Hesse C.N."/>
            <person name="Kosti I."/>
            <person name="LaButti K."/>
            <person name="Lindquist E.A."/>
            <person name="Lucas S."/>
            <person name="Salamov A.A."/>
            <person name="Bradshaw R.E."/>
            <person name="Ciuffetti L."/>
            <person name="Hamelin R.C."/>
            <person name="Kema G.H.J."/>
            <person name="Lawrence C."/>
            <person name="Scott J.A."/>
            <person name="Spatafora J.W."/>
            <person name="Turgeon B.G."/>
            <person name="de Wit P.J.G.M."/>
            <person name="Zhong S."/>
            <person name="Goodwin S.B."/>
            <person name="Grigoriev I.V."/>
        </authorList>
    </citation>
    <scope>NUCLEOTIDE SEQUENCE [LARGE SCALE GENOMIC DNA]</scope>
    <source>
        <strain evidence="3">C5 / ATCC 48332 / race O</strain>
    </source>
</reference>
<gene>
    <name evidence="2" type="ORF">COCHEDRAFT_66727</name>
</gene>
<dbReference type="Proteomes" id="UP000016936">
    <property type="component" value="Unassembled WGS sequence"/>
</dbReference>
<accession>M2U434</accession>
<feature type="non-terminal residue" evidence="2">
    <location>
        <position position="92"/>
    </location>
</feature>
<feature type="coiled-coil region" evidence="1">
    <location>
        <begin position="21"/>
        <end position="76"/>
    </location>
</feature>
<organism evidence="2 3">
    <name type="scientific">Cochliobolus heterostrophus (strain C5 / ATCC 48332 / race O)</name>
    <name type="common">Southern corn leaf blight fungus</name>
    <name type="synonym">Bipolaris maydis</name>
    <dbReference type="NCBI Taxonomy" id="701091"/>
    <lineage>
        <taxon>Eukaryota</taxon>
        <taxon>Fungi</taxon>
        <taxon>Dikarya</taxon>
        <taxon>Ascomycota</taxon>
        <taxon>Pezizomycotina</taxon>
        <taxon>Dothideomycetes</taxon>
        <taxon>Pleosporomycetidae</taxon>
        <taxon>Pleosporales</taxon>
        <taxon>Pleosporineae</taxon>
        <taxon>Pleosporaceae</taxon>
        <taxon>Bipolaris</taxon>
    </lineage>
</organism>